<evidence type="ECO:0000313" key="3">
    <source>
        <dbReference type="Proteomes" id="UP000019241"/>
    </source>
</evidence>
<reference evidence="2 3" key="1">
    <citation type="submission" date="2012-12" db="EMBL/GenBank/DDBJ databases">
        <title>Novel taxa of Listeriaceae from agricultural environments in the United States.</title>
        <authorList>
            <person name="den Bakker H.C."/>
            <person name="Allred A."/>
            <person name="Warchocki S."/>
            <person name="Wright E.M."/>
            <person name="Burrell A."/>
            <person name="Nightingale K.K."/>
            <person name="Kephart D."/>
            <person name="Wiedmann M."/>
        </authorList>
    </citation>
    <scope>NUCLEOTIDE SEQUENCE [LARGE SCALE GENOMIC DNA]</scope>
    <source>
        <strain evidence="2 3">FSL S10-1203</strain>
    </source>
</reference>
<evidence type="ECO:0000259" key="1">
    <source>
        <dbReference type="Pfam" id="PF06855"/>
    </source>
</evidence>
<dbReference type="InterPro" id="IPR036806">
    <property type="entry name" value="YozE_SAM-like_sf"/>
</dbReference>
<dbReference type="EMBL" id="AODM01000024">
    <property type="protein sequence ID" value="EUJ58798.1"/>
    <property type="molecule type" value="Genomic_DNA"/>
</dbReference>
<dbReference type="SUPFAM" id="SSF140652">
    <property type="entry name" value="YozE-like"/>
    <property type="match status" value="1"/>
</dbReference>
<evidence type="ECO:0000313" key="2">
    <source>
        <dbReference type="EMBL" id="EUJ58798.1"/>
    </source>
</evidence>
<comment type="caution">
    <text evidence="2">The sequence shown here is derived from an EMBL/GenBank/DDBJ whole genome shotgun (WGS) entry which is preliminary data.</text>
</comment>
<dbReference type="Gene3D" id="1.10.150.260">
    <property type="entry name" value="YozE SAM-like"/>
    <property type="match status" value="1"/>
</dbReference>
<gene>
    <name evidence="2" type="ORF">MCOL2_07646</name>
</gene>
<feature type="domain" description="YozE SAM-like" evidence="1">
    <location>
        <begin position="3"/>
        <end position="54"/>
    </location>
</feature>
<sequence length="105" mass="12676">MKHDSKTNFANAAYKDHSFPKQAKNYHILSDYLELNAPYLDGMATFDELFDEYMLDEEKKSLRRNENEYTYCCQTRRNRRNHFIARRSTACETYCGEFFRKSDFI</sequence>
<proteinExistence type="predicted"/>
<dbReference type="NCBIfam" id="NF010193">
    <property type="entry name" value="PRK13672.1"/>
    <property type="match status" value="1"/>
</dbReference>
<dbReference type="AlphaFoldDB" id="W7DPF7"/>
<accession>W7DPF7</accession>
<protein>
    <recommendedName>
        <fullName evidence="1">YozE SAM-like domain-containing protein</fullName>
    </recommendedName>
</protein>
<name>W7DPF7_9LIST</name>
<organism evidence="2 3">
    <name type="scientific">Listeria fleischmannii FSL S10-1203</name>
    <dbReference type="NCBI Taxonomy" id="1265822"/>
    <lineage>
        <taxon>Bacteria</taxon>
        <taxon>Bacillati</taxon>
        <taxon>Bacillota</taxon>
        <taxon>Bacilli</taxon>
        <taxon>Bacillales</taxon>
        <taxon>Listeriaceae</taxon>
        <taxon>Listeria</taxon>
    </lineage>
</organism>
<dbReference type="Pfam" id="PF06855">
    <property type="entry name" value="YozE_SAM_like"/>
    <property type="match status" value="1"/>
</dbReference>
<dbReference type="InterPro" id="IPR023089">
    <property type="entry name" value="YozE_SAM-like"/>
</dbReference>
<dbReference type="Proteomes" id="UP000019241">
    <property type="component" value="Unassembled WGS sequence"/>
</dbReference>